<proteinExistence type="predicted"/>
<evidence type="ECO:0000313" key="2">
    <source>
        <dbReference type="Proteomes" id="UP001433088"/>
    </source>
</evidence>
<dbReference type="EMBL" id="JBBMEU010000033">
    <property type="protein sequence ID" value="MEQ2422420.1"/>
    <property type="molecule type" value="Genomic_DNA"/>
</dbReference>
<dbReference type="Proteomes" id="UP001433088">
    <property type="component" value="Unassembled WGS sequence"/>
</dbReference>
<comment type="caution">
    <text evidence="1">The sequence shown here is derived from an EMBL/GenBank/DDBJ whole genome shotgun (WGS) entry which is preliminary data.</text>
</comment>
<dbReference type="RefSeq" id="WP_349173567.1">
    <property type="nucleotide sequence ID" value="NZ_JBBMEU010000033.1"/>
</dbReference>
<organism evidence="1 2">
    <name type="scientific">Megasphaera intestinihominis</name>
    <dbReference type="NCBI Taxonomy" id="3133159"/>
    <lineage>
        <taxon>Bacteria</taxon>
        <taxon>Bacillati</taxon>
        <taxon>Bacillota</taxon>
        <taxon>Negativicutes</taxon>
        <taxon>Veillonellales</taxon>
        <taxon>Veillonellaceae</taxon>
        <taxon>Megasphaera</taxon>
    </lineage>
</organism>
<gene>
    <name evidence="1" type="ORF">WMO23_06695</name>
</gene>
<name>A0ABV1CW93_9FIRM</name>
<protein>
    <submittedName>
        <fullName evidence="1">DUF3310 domain-containing protein</fullName>
    </submittedName>
</protein>
<accession>A0ABV1CW93</accession>
<dbReference type="Pfam" id="PF11753">
    <property type="entry name" value="DUF3310"/>
    <property type="match status" value="1"/>
</dbReference>
<dbReference type="InterPro" id="IPR021739">
    <property type="entry name" value="SaV-like"/>
</dbReference>
<sequence length="81" mass="9334">MNDVQHPNHYTWRGTECTKAIEIMTSGATGADAMYIGNIVKYLYRYPAKGTPLKDLMKARQYLDFLITNEEVKEKEHGNHD</sequence>
<keyword evidence="2" id="KW-1185">Reference proteome</keyword>
<reference evidence="1 2" key="1">
    <citation type="submission" date="2024-03" db="EMBL/GenBank/DDBJ databases">
        <title>Human intestinal bacterial collection.</title>
        <authorList>
            <person name="Pauvert C."/>
            <person name="Hitch T.C.A."/>
            <person name="Clavel T."/>
        </authorList>
    </citation>
    <scope>NUCLEOTIDE SEQUENCE [LARGE SCALE GENOMIC DNA]</scope>
    <source>
        <strain evidence="1 2">CLA-AA-H81</strain>
    </source>
</reference>
<evidence type="ECO:0000313" key="1">
    <source>
        <dbReference type="EMBL" id="MEQ2422420.1"/>
    </source>
</evidence>